<dbReference type="AlphaFoldDB" id="A0A1C3WMI4"/>
<accession>A0A1C3WMI4</accession>
<evidence type="ECO:0000313" key="2">
    <source>
        <dbReference type="Proteomes" id="UP000199101"/>
    </source>
</evidence>
<reference evidence="2" key="1">
    <citation type="submission" date="2016-08" db="EMBL/GenBank/DDBJ databases">
        <authorList>
            <person name="Varghese N."/>
            <person name="Submissions Spin"/>
        </authorList>
    </citation>
    <scope>NUCLEOTIDE SEQUENCE [LARGE SCALE GENOMIC DNA]</scope>
    <source>
        <strain evidence="2">HAMBI 2975</strain>
    </source>
</reference>
<evidence type="ECO:0000313" key="1">
    <source>
        <dbReference type="EMBL" id="SCB41247.1"/>
    </source>
</evidence>
<proteinExistence type="predicted"/>
<organism evidence="1 2">
    <name type="scientific">Rhizobium multihospitium</name>
    <dbReference type="NCBI Taxonomy" id="410764"/>
    <lineage>
        <taxon>Bacteria</taxon>
        <taxon>Pseudomonadati</taxon>
        <taxon>Pseudomonadota</taxon>
        <taxon>Alphaproteobacteria</taxon>
        <taxon>Hyphomicrobiales</taxon>
        <taxon>Rhizobiaceae</taxon>
        <taxon>Rhizobium/Agrobacterium group</taxon>
        <taxon>Rhizobium</taxon>
    </lineage>
</organism>
<dbReference type="Proteomes" id="UP000199101">
    <property type="component" value="Unassembled WGS sequence"/>
</dbReference>
<dbReference type="EMBL" id="FMAG01000006">
    <property type="protein sequence ID" value="SCB41247.1"/>
    <property type="molecule type" value="Genomic_DNA"/>
</dbReference>
<name>A0A1C3WMI4_9HYPH</name>
<gene>
    <name evidence="1" type="ORF">GA0061103_5788</name>
</gene>
<sequence>MRPAINPPPLEAASQTNYLTACLFALEPSIESLVAAAMKSGWKREYVLLAIMAIALNDGSTNRPSSQSLHS</sequence>
<keyword evidence="2" id="KW-1185">Reference proteome</keyword>
<protein>
    <submittedName>
        <fullName evidence="1">Uncharacterized protein</fullName>
    </submittedName>
</protein>